<evidence type="ECO:0000256" key="4">
    <source>
        <dbReference type="ARBA" id="ARBA00022475"/>
    </source>
</evidence>
<evidence type="ECO:0000256" key="3">
    <source>
        <dbReference type="ARBA" id="ARBA00022448"/>
    </source>
</evidence>
<evidence type="ECO:0000256" key="6">
    <source>
        <dbReference type="ARBA" id="ARBA00022989"/>
    </source>
</evidence>
<feature type="transmembrane region" description="Helical" evidence="8">
    <location>
        <begin position="49"/>
        <end position="67"/>
    </location>
</feature>
<dbReference type="InterPro" id="IPR004812">
    <property type="entry name" value="Efflux_drug-R_Bcr/CmlA"/>
</dbReference>
<evidence type="ECO:0000256" key="2">
    <source>
        <dbReference type="ARBA" id="ARBA00006236"/>
    </source>
</evidence>
<feature type="transmembrane region" description="Helical" evidence="8">
    <location>
        <begin position="305"/>
        <end position="324"/>
    </location>
</feature>
<dbReference type="GO" id="GO:0005886">
    <property type="term" value="C:plasma membrane"/>
    <property type="evidence" value="ECO:0007669"/>
    <property type="project" value="UniProtKB-SubCell"/>
</dbReference>
<dbReference type="InterPro" id="IPR020846">
    <property type="entry name" value="MFS_dom"/>
</dbReference>
<evidence type="ECO:0000256" key="8">
    <source>
        <dbReference type="RuleBase" id="RU365088"/>
    </source>
</evidence>
<feature type="transmembrane region" description="Helical" evidence="8">
    <location>
        <begin position="251"/>
        <end position="269"/>
    </location>
</feature>
<dbReference type="PANTHER" id="PTHR23502:SF132">
    <property type="entry name" value="POLYAMINE TRANSPORTER 2-RELATED"/>
    <property type="match status" value="1"/>
</dbReference>
<feature type="transmembrane region" description="Helical" evidence="8">
    <location>
        <begin position="281"/>
        <end position="299"/>
    </location>
</feature>
<dbReference type="NCBIfam" id="TIGR00710">
    <property type="entry name" value="efflux_Bcr_CflA"/>
    <property type="match status" value="1"/>
</dbReference>
<keyword evidence="4" id="KW-1003">Cell membrane</keyword>
<feature type="transmembrane region" description="Helical" evidence="8">
    <location>
        <begin position="344"/>
        <end position="366"/>
    </location>
</feature>
<keyword evidence="5 8" id="KW-0812">Transmembrane</keyword>
<evidence type="ECO:0000256" key="5">
    <source>
        <dbReference type="ARBA" id="ARBA00022692"/>
    </source>
</evidence>
<feature type="transmembrane region" description="Helical" evidence="8">
    <location>
        <begin position="372"/>
        <end position="392"/>
    </location>
</feature>
<dbReference type="InterPro" id="IPR011701">
    <property type="entry name" value="MFS"/>
</dbReference>
<gene>
    <name evidence="10" type="ORF">A2I96_04685</name>
</gene>
<evidence type="ECO:0000313" key="10">
    <source>
        <dbReference type="EMBL" id="KYL31088.1"/>
    </source>
</evidence>
<sequence length="415" mass="45523">MSASASSFNTRILLPLLASIVAITPLAIDMYLPAMLVIANDLNTSMPNVQISLSIYLAGYALGMLFFGPIADQIGRRKLARIGLSLFGLSSLALAFTTEVHTFWLLRAVQAFTGAAATVVVPGIIRHIYQKNTAKGMSYVSMIMMIAPLLAPSIGSVILGFSVWSTIFIVLATYSFVILLFVQRYLIDIPIFKNERKGLALFFSSYKVVLSNTHARADILSSMFVSFGFFCFLTSVPYIYLDLFKVSEQLFGLLFAFNVMALMFGNFLNTRVVPRIGSRKMLYYGLMCGFISGAALLSFSVLNLSLYFIVAAIAPLMMSLGIIASNADSLILMKFEQNTGTATAVIGTLRFGSGALVGPILAVMHAQSAVPFSSLMFSAVVLTILVQLVHYFKDKKKCLIMRHFLIVYLIKHQLL</sequence>
<accession>A0ABD4EJ55</accession>
<organism evidence="10 11">
    <name type="scientific">Pseudoalteromonas tetraodonis</name>
    <dbReference type="NCBI Taxonomy" id="43659"/>
    <lineage>
        <taxon>Bacteria</taxon>
        <taxon>Pseudomonadati</taxon>
        <taxon>Pseudomonadota</taxon>
        <taxon>Gammaproteobacteria</taxon>
        <taxon>Alteromonadales</taxon>
        <taxon>Pseudoalteromonadaceae</taxon>
        <taxon>Pseudoalteromonas</taxon>
    </lineage>
</organism>
<comment type="similarity">
    <text evidence="2 8">Belongs to the major facilitator superfamily. Bcr/CmlA family.</text>
</comment>
<evidence type="ECO:0000259" key="9">
    <source>
        <dbReference type="PROSITE" id="PS50850"/>
    </source>
</evidence>
<keyword evidence="8" id="KW-0997">Cell inner membrane</keyword>
<dbReference type="InterPro" id="IPR036259">
    <property type="entry name" value="MFS_trans_sf"/>
</dbReference>
<feature type="transmembrane region" description="Helical" evidence="8">
    <location>
        <begin position="104"/>
        <end position="125"/>
    </location>
</feature>
<dbReference type="Proteomes" id="UP000075763">
    <property type="component" value="Unassembled WGS sequence"/>
</dbReference>
<comment type="caution">
    <text evidence="10">The sequence shown here is derived from an EMBL/GenBank/DDBJ whole genome shotgun (WGS) entry which is preliminary data.</text>
</comment>
<comment type="subcellular location">
    <subcellularLocation>
        <location evidence="8">Cell inner membrane</location>
        <topology evidence="8">Multi-pass membrane protein</topology>
    </subcellularLocation>
    <subcellularLocation>
        <location evidence="1">Cell membrane</location>
        <topology evidence="1">Multi-pass membrane protein</topology>
    </subcellularLocation>
</comment>
<evidence type="ECO:0000313" key="11">
    <source>
        <dbReference type="Proteomes" id="UP000075763"/>
    </source>
</evidence>
<feature type="transmembrane region" description="Helical" evidence="8">
    <location>
        <begin position="137"/>
        <end position="161"/>
    </location>
</feature>
<dbReference type="Pfam" id="PF07690">
    <property type="entry name" value="MFS_1"/>
    <property type="match status" value="1"/>
</dbReference>
<dbReference type="EMBL" id="LVCN01000071">
    <property type="protein sequence ID" value="KYL31088.1"/>
    <property type="molecule type" value="Genomic_DNA"/>
</dbReference>
<dbReference type="AlphaFoldDB" id="A0ABD4EJ55"/>
<dbReference type="PANTHER" id="PTHR23502">
    <property type="entry name" value="MAJOR FACILITATOR SUPERFAMILY"/>
    <property type="match status" value="1"/>
</dbReference>
<feature type="transmembrane region" description="Helical" evidence="8">
    <location>
        <begin position="79"/>
        <end position="98"/>
    </location>
</feature>
<keyword evidence="7 8" id="KW-0472">Membrane</keyword>
<feature type="transmembrane region" description="Helical" evidence="8">
    <location>
        <begin position="12"/>
        <end position="37"/>
    </location>
</feature>
<keyword evidence="3 8" id="KW-0813">Transport</keyword>
<evidence type="ECO:0000256" key="1">
    <source>
        <dbReference type="ARBA" id="ARBA00004651"/>
    </source>
</evidence>
<keyword evidence="6 8" id="KW-1133">Transmembrane helix</keyword>
<evidence type="ECO:0000256" key="7">
    <source>
        <dbReference type="ARBA" id="ARBA00023136"/>
    </source>
</evidence>
<protein>
    <recommendedName>
        <fullName evidence="8">Bcr/CflA family efflux transporter</fullName>
    </recommendedName>
</protein>
<reference evidence="10 11" key="1">
    <citation type="submission" date="2016-03" db="EMBL/GenBank/DDBJ databases">
        <authorList>
            <person name="Zhang H."/>
            <person name="Liu R."/>
            <person name="Wang M."/>
            <person name="Wang H."/>
            <person name="Wang L."/>
            <person name="Song L."/>
        </authorList>
    </citation>
    <scope>NUCLEOTIDE SEQUENCE [LARGE SCALE GENOMIC DNA]</scope>
    <source>
        <strain evidence="10 11">DSM 16099</strain>
    </source>
</reference>
<name>A0ABD4EJ55_9GAMM</name>
<feature type="transmembrane region" description="Helical" evidence="8">
    <location>
        <begin position="167"/>
        <end position="187"/>
    </location>
</feature>
<dbReference type="PROSITE" id="PS50850">
    <property type="entry name" value="MFS"/>
    <property type="match status" value="1"/>
</dbReference>
<proteinExistence type="inferred from homology"/>
<dbReference type="CDD" id="cd17320">
    <property type="entry name" value="MFS_MdfA_MDR_like"/>
    <property type="match status" value="1"/>
</dbReference>
<dbReference type="Gene3D" id="1.20.1720.10">
    <property type="entry name" value="Multidrug resistance protein D"/>
    <property type="match status" value="1"/>
</dbReference>
<feature type="domain" description="Major facilitator superfamily (MFS) profile" evidence="9">
    <location>
        <begin position="1"/>
        <end position="397"/>
    </location>
</feature>
<dbReference type="SUPFAM" id="SSF103473">
    <property type="entry name" value="MFS general substrate transporter"/>
    <property type="match status" value="1"/>
</dbReference>
<feature type="transmembrane region" description="Helical" evidence="8">
    <location>
        <begin position="219"/>
        <end position="239"/>
    </location>
</feature>